<comment type="caution">
    <text evidence="3">The sequence shown here is derived from an EMBL/GenBank/DDBJ whole genome shotgun (WGS) entry which is preliminary data.</text>
</comment>
<name>A0A4Y9SNF3_9BURK</name>
<dbReference type="InterPro" id="IPR006311">
    <property type="entry name" value="TAT_signal"/>
</dbReference>
<reference evidence="3 4" key="1">
    <citation type="submission" date="2019-03" db="EMBL/GenBank/DDBJ databases">
        <title>Draft Genome Sequence of Duganella callidus sp. nov., a Novel Duganella Species Isolated from Cultivated Soil.</title>
        <authorList>
            <person name="Raths R."/>
            <person name="Peta V."/>
            <person name="Bucking H."/>
        </authorList>
    </citation>
    <scope>NUCLEOTIDE SEQUENCE [LARGE SCALE GENOMIC DNA]</scope>
    <source>
        <strain evidence="3 4">DN04</strain>
    </source>
</reference>
<dbReference type="InterPro" id="IPR000073">
    <property type="entry name" value="AB_hydrolase_1"/>
</dbReference>
<organism evidence="3 4">
    <name type="scientific">Duganella callida</name>
    <dbReference type="NCBI Taxonomy" id="2561932"/>
    <lineage>
        <taxon>Bacteria</taxon>
        <taxon>Pseudomonadati</taxon>
        <taxon>Pseudomonadota</taxon>
        <taxon>Betaproteobacteria</taxon>
        <taxon>Burkholderiales</taxon>
        <taxon>Oxalobacteraceae</taxon>
        <taxon>Telluria group</taxon>
        <taxon>Duganella</taxon>
    </lineage>
</organism>
<dbReference type="SUPFAM" id="SSF53474">
    <property type="entry name" value="alpha/beta-Hydrolases"/>
    <property type="match status" value="1"/>
</dbReference>
<dbReference type="InterPro" id="IPR000639">
    <property type="entry name" value="Epox_hydrolase-like"/>
</dbReference>
<keyword evidence="1" id="KW-0732">Signal</keyword>
<dbReference type="AlphaFoldDB" id="A0A4Y9SNF3"/>
<protein>
    <submittedName>
        <fullName evidence="3">Alpha/beta hydrolase</fullName>
    </submittedName>
</protein>
<dbReference type="InterPro" id="IPR050266">
    <property type="entry name" value="AB_hydrolase_sf"/>
</dbReference>
<dbReference type="PROSITE" id="PS51318">
    <property type="entry name" value="TAT"/>
    <property type="match status" value="1"/>
</dbReference>
<dbReference type="OrthoDB" id="9780765at2"/>
<evidence type="ECO:0000256" key="1">
    <source>
        <dbReference type="SAM" id="SignalP"/>
    </source>
</evidence>
<dbReference type="Proteomes" id="UP000297729">
    <property type="component" value="Unassembled WGS sequence"/>
</dbReference>
<gene>
    <name evidence="3" type="ORF">E4L98_05755</name>
</gene>
<feature type="signal peptide" evidence="1">
    <location>
        <begin position="1"/>
        <end position="34"/>
    </location>
</feature>
<sequence>MTDSVLNRRGFLLSAAGAAAGLTMGLGVPGAANAAGSGKPRKVYTAPTRPTAPLPLLPVKQVQTDLLDIGYHEVGPENGRPIILLHGYPYDIHSYVDVAPALASQGYRVLVPFLRGHGTTRFLDDATPRSGQQAAIGQDLLDFMDAMHIPEAVLAGYDWGGRAACVVAAMKPTRVVGLVSVNSYLIQDIAKSSLPAPAKVEAGFWYQFYFQTERGRAGLKANRDDIARILWENNSPSWHFDGPTFLRTAKAFDNPDYVDVVIHSYRHRLGHADGYPDYAELEAFLATGPVIKVPTITMDGIDDGVIKATDGSATAARFSGPRRHVQVPGAGHNLPQEAPQAFTDAVLELARTGKWRT</sequence>
<dbReference type="Pfam" id="PF00561">
    <property type="entry name" value="Abhydrolase_1"/>
    <property type="match status" value="1"/>
</dbReference>
<feature type="domain" description="AB hydrolase-1" evidence="2">
    <location>
        <begin position="81"/>
        <end position="334"/>
    </location>
</feature>
<evidence type="ECO:0000313" key="4">
    <source>
        <dbReference type="Proteomes" id="UP000297729"/>
    </source>
</evidence>
<dbReference type="Gene3D" id="3.40.50.1820">
    <property type="entry name" value="alpha/beta hydrolase"/>
    <property type="match status" value="1"/>
</dbReference>
<dbReference type="GO" id="GO:0016787">
    <property type="term" value="F:hydrolase activity"/>
    <property type="evidence" value="ECO:0007669"/>
    <property type="project" value="UniProtKB-KW"/>
</dbReference>
<evidence type="ECO:0000313" key="3">
    <source>
        <dbReference type="EMBL" id="TFW28210.1"/>
    </source>
</evidence>
<dbReference type="EMBL" id="SPVG01000056">
    <property type="protein sequence ID" value="TFW28210.1"/>
    <property type="molecule type" value="Genomic_DNA"/>
</dbReference>
<feature type="chain" id="PRO_5021500445" evidence="1">
    <location>
        <begin position="35"/>
        <end position="357"/>
    </location>
</feature>
<proteinExistence type="predicted"/>
<evidence type="ECO:0000259" key="2">
    <source>
        <dbReference type="Pfam" id="PF00561"/>
    </source>
</evidence>
<keyword evidence="4" id="KW-1185">Reference proteome</keyword>
<accession>A0A4Y9SNF3</accession>
<dbReference type="InterPro" id="IPR029058">
    <property type="entry name" value="AB_hydrolase_fold"/>
</dbReference>
<keyword evidence="3" id="KW-0378">Hydrolase</keyword>
<dbReference type="PANTHER" id="PTHR43798">
    <property type="entry name" value="MONOACYLGLYCEROL LIPASE"/>
    <property type="match status" value="1"/>
</dbReference>
<dbReference type="PRINTS" id="PR00412">
    <property type="entry name" value="EPOXHYDRLASE"/>
</dbReference>
<dbReference type="RefSeq" id="WP_135200612.1">
    <property type="nucleotide sequence ID" value="NZ_SPVG01000056.1"/>
</dbReference>